<keyword evidence="1" id="KW-0812">Transmembrane</keyword>
<evidence type="ECO:0000256" key="1">
    <source>
        <dbReference type="SAM" id="Phobius"/>
    </source>
</evidence>
<feature type="transmembrane region" description="Helical" evidence="1">
    <location>
        <begin position="108"/>
        <end position="127"/>
    </location>
</feature>
<organism evidence="2 3">
    <name type="scientific">Albidovulum sediminicola</name>
    <dbReference type="NCBI Taxonomy" id="2984331"/>
    <lineage>
        <taxon>Bacteria</taxon>
        <taxon>Pseudomonadati</taxon>
        <taxon>Pseudomonadota</taxon>
        <taxon>Alphaproteobacteria</taxon>
        <taxon>Rhodobacterales</taxon>
        <taxon>Paracoccaceae</taxon>
        <taxon>Albidovulum</taxon>
    </lineage>
</organism>
<dbReference type="RefSeq" id="WP_263720282.1">
    <property type="nucleotide sequence ID" value="NZ_JAOWLA010000002.1"/>
</dbReference>
<feature type="transmembrane region" description="Helical" evidence="1">
    <location>
        <begin position="77"/>
        <end position="96"/>
    </location>
</feature>
<comment type="caution">
    <text evidence="2">The sequence shown here is derived from an EMBL/GenBank/DDBJ whole genome shotgun (WGS) entry which is preliminary data.</text>
</comment>
<evidence type="ECO:0008006" key="4">
    <source>
        <dbReference type="Google" id="ProtNLM"/>
    </source>
</evidence>
<name>A0ABT2YY63_9RHOB</name>
<accession>A0ABT2YY63</accession>
<proteinExistence type="predicted"/>
<dbReference type="Proteomes" id="UP001652503">
    <property type="component" value="Unassembled WGS sequence"/>
</dbReference>
<feature type="transmembrane region" description="Helical" evidence="1">
    <location>
        <begin position="30"/>
        <end position="53"/>
    </location>
</feature>
<evidence type="ECO:0000313" key="3">
    <source>
        <dbReference type="Proteomes" id="UP001652503"/>
    </source>
</evidence>
<protein>
    <recommendedName>
        <fullName evidence="4">Multidrug transporter</fullName>
    </recommendedName>
</protein>
<gene>
    <name evidence="2" type="ORF">OE647_03580</name>
</gene>
<keyword evidence="3" id="KW-1185">Reference proteome</keyword>
<keyword evidence="1" id="KW-1133">Transmembrane helix</keyword>
<feature type="transmembrane region" description="Helical" evidence="1">
    <location>
        <begin position="147"/>
        <end position="167"/>
    </location>
</feature>
<keyword evidence="1" id="KW-0472">Membrane</keyword>
<reference evidence="2 3" key="1">
    <citation type="submission" date="2022-10" db="EMBL/GenBank/DDBJ databases">
        <title>Defluviimonas sp. nov., isolated from ocean surface water.</title>
        <authorList>
            <person name="He W."/>
            <person name="Wang L."/>
            <person name="Zhang D.-F."/>
        </authorList>
    </citation>
    <scope>NUCLEOTIDE SEQUENCE [LARGE SCALE GENOMIC DNA]</scope>
    <source>
        <strain evidence="2 3">WL0075</strain>
    </source>
</reference>
<dbReference type="EMBL" id="JAOWLA010000002">
    <property type="protein sequence ID" value="MCV2863819.1"/>
    <property type="molecule type" value="Genomic_DNA"/>
</dbReference>
<sequence>MKTSARAFRSASPERLSDRVIHLSVDARQVAFVLFAGLGVLALLDIYSIYLTAQGSALSWKMSVLAGRLQMGEEVSLPTWASSVLLAFNAGLLFLTAQASRKARDGSALHWAGLALIIMLLSMEEIAQFHEALGSALRHRFGTTGVLYFAWVIPGIFFALIVLLTYTRFLLRLPTRERILFLLAGGLYILGAVGAEMVGSAIVSARLVGAATISDTQYLFVVLIEESLEILGQALFAYALVDHLAARGLCLTVGQSEPGAAQRRDAA</sequence>
<feature type="transmembrane region" description="Helical" evidence="1">
    <location>
        <begin position="179"/>
        <end position="198"/>
    </location>
</feature>
<evidence type="ECO:0000313" key="2">
    <source>
        <dbReference type="EMBL" id="MCV2863819.1"/>
    </source>
</evidence>